<organism evidence="2 3">
    <name type="scientific">Micromonospora siamensis</name>
    <dbReference type="NCBI Taxonomy" id="299152"/>
    <lineage>
        <taxon>Bacteria</taxon>
        <taxon>Bacillati</taxon>
        <taxon>Actinomycetota</taxon>
        <taxon>Actinomycetes</taxon>
        <taxon>Micromonosporales</taxon>
        <taxon>Micromonosporaceae</taxon>
        <taxon>Micromonospora</taxon>
    </lineage>
</organism>
<keyword evidence="3" id="KW-1185">Reference proteome</keyword>
<reference evidence="2 3" key="1">
    <citation type="submission" date="2016-06" db="EMBL/GenBank/DDBJ databases">
        <authorList>
            <person name="Kjaerup R.B."/>
            <person name="Dalgaard T.S."/>
            <person name="Juul-Madsen H.R."/>
        </authorList>
    </citation>
    <scope>NUCLEOTIDE SEQUENCE [LARGE SCALE GENOMIC DNA]</scope>
    <source>
        <strain evidence="2 3">DSM 45097</strain>
    </source>
</reference>
<dbReference type="AlphaFoldDB" id="A0A1C5I9C8"/>
<dbReference type="EMBL" id="LT607751">
    <property type="protein sequence ID" value="SCG54745.1"/>
    <property type="molecule type" value="Genomic_DNA"/>
</dbReference>
<dbReference type="GO" id="GO:0009366">
    <property type="term" value="C:enterobactin synthetase complex"/>
    <property type="evidence" value="ECO:0007669"/>
    <property type="project" value="TreeGrafter"/>
</dbReference>
<proteinExistence type="predicted"/>
<dbReference type="GO" id="GO:0043041">
    <property type="term" value="P:amino acid activation for nonribosomal peptide biosynthetic process"/>
    <property type="evidence" value="ECO:0007669"/>
    <property type="project" value="TreeGrafter"/>
</dbReference>
<evidence type="ECO:0000313" key="3">
    <source>
        <dbReference type="Proteomes" id="UP000198210"/>
    </source>
</evidence>
<dbReference type="Proteomes" id="UP000198210">
    <property type="component" value="Chromosome I"/>
</dbReference>
<evidence type="ECO:0000259" key="1">
    <source>
        <dbReference type="Pfam" id="PF00668"/>
    </source>
</evidence>
<dbReference type="PANTHER" id="PTHR45527">
    <property type="entry name" value="NONRIBOSOMAL PEPTIDE SYNTHETASE"/>
    <property type="match status" value="1"/>
</dbReference>
<accession>A0A1C5I9C8</accession>
<dbReference type="GO" id="GO:0047527">
    <property type="term" value="F:2,3-dihydroxybenzoate-serine ligase activity"/>
    <property type="evidence" value="ECO:0007669"/>
    <property type="project" value="TreeGrafter"/>
</dbReference>
<feature type="domain" description="Condensation" evidence="1">
    <location>
        <begin position="36"/>
        <end position="469"/>
    </location>
</feature>
<dbReference type="SUPFAM" id="SSF52777">
    <property type="entry name" value="CoA-dependent acyltransferases"/>
    <property type="match status" value="2"/>
</dbReference>
<dbReference type="CDD" id="cd19531">
    <property type="entry name" value="LCL_NRPS-like"/>
    <property type="match status" value="1"/>
</dbReference>
<sequence length="472" mass="51452">MAEARTPAVSAARIDFERRLLARAAQARRTVAPRPDIVPASFAQERMWLSDWLDPDASTESTVFVIGLRGDLDVAALRGAVSDLTRRHEVLRTVVEPGRGGLFQRVLPPSEVPVPTVDLPADGAAEALETFAREQLVRKLDLATEPPVSWTLLRAADGGHHLVLRMHHIAADGWSEGVLNRDLSQLYRARVTGEPAGLPELPIQYADFAIGQRERQSGAGLERGLSYWRQRLAGAPTTVPLPFDRPPGETEALESGTLFARIPGAVVDDLETTAGAVGASGYMALLAAFAVTLWRGSDQRDLVVGSPVAGRELPETEQLVGVFTNTLPMRVLVRPEESFAQLLRRVRENALDDFAQGEVPFQRLVDAVRPARAPGRLPLVQVILQLDNTGFAEPEFPGVEVSYRQLFAEKSALDLTVSLGRRGADHVAVWKYRSALLAESTVRGLHDRFVAVMRQVARHPDAALKDAELAGS</sequence>
<dbReference type="PANTHER" id="PTHR45527:SF1">
    <property type="entry name" value="FATTY ACID SYNTHASE"/>
    <property type="match status" value="1"/>
</dbReference>
<dbReference type="Gene3D" id="3.30.559.10">
    <property type="entry name" value="Chloramphenicol acetyltransferase-like domain"/>
    <property type="match status" value="1"/>
</dbReference>
<protein>
    <submittedName>
        <fullName evidence="2">HxxPF-repeated domain-containing protein</fullName>
    </submittedName>
</protein>
<dbReference type="InterPro" id="IPR001242">
    <property type="entry name" value="Condensation_dom"/>
</dbReference>
<evidence type="ECO:0000313" key="2">
    <source>
        <dbReference type="EMBL" id="SCG54745.1"/>
    </source>
</evidence>
<dbReference type="GO" id="GO:0008610">
    <property type="term" value="P:lipid biosynthetic process"/>
    <property type="evidence" value="ECO:0007669"/>
    <property type="project" value="UniProtKB-ARBA"/>
</dbReference>
<dbReference type="GO" id="GO:0009239">
    <property type="term" value="P:enterobactin biosynthetic process"/>
    <property type="evidence" value="ECO:0007669"/>
    <property type="project" value="TreeGrafter"/>
</dbReference>
<dbReference type="GO" id="GO:0031177">
    <property type="term" value="F:phosphopantetheine binding"/>
    <property type="evidence" value="ECO:0007669"/>
    <property type="project" value="TreeGrafter"/>
</dbReference>
<gene>
    <name evidence="2" type="ORF">GA0074704_3080</name>
</gene>
<dbReference type="InterPro" id="IPR023213">
    <property type="entry name" value="CAT-like_dom_sf"/>
</dbReference>
<dbReference type="RefSeq" id="WP_088971143.1">
    <property type="nucleotide sequence ID" value="NZ_JBHLYF010000028.1"/>
</dbReference>
<dbReference type="Pfam" id="PF00668">
    <property type="entry name" value="Condensation"/>
    <property type="match status" value="1"/>
</dbReference>
<name>A0A1C5I9C8_9ACTN</name>
<dbReference type="Gene3D" id="3.30.559.30">
    <property type="entry name" value="Nonribosomal peptide synthetase, condensation domain"/>
    <property type="match status" value="1"/>
</dbReference>
<dbReference type="GO" id="GO:0005829">
    <property type="term" value="C:cytosol"/>
    <property type="evidence" value="ECO:0007669"/>
    <property type="project" value="TreeGrafter"/>
</dbReference>